<evidence type="ECO:0000256" key="8">
    <source>
        <dbReference type="PIRSR" id="PIRSR618044-2"/>
    </source>
</evidence>
<reference evidence="12" key="1">
    <citation type="submission" date="2017-09" db="EMBL/GenBank/DDBJ databases">
        <title>Depth-based differentiation of microbial function through sediment-hosted aquifers and enrichment of novel symbionts in the deep terrestrial subsurface.</title>
        <authorList>
            <person name="Probst A.J."/>
            <person name="Ladd B."/>
            <person name="Jarett J.K."/>
            <person name="Geller-Mcgrath D.E."/>
            <person name="Sieber C.M.K."/>
            <person name="Emerson J.B."/>
            <person name="Anantharaman K."/>
            <person name="Thomas B.C."/>
            <person name="Malmstrom R."/>
            <person name="Stieglmeier M."/>
            <person name="Klingl A."/>
            <person name="Woyke T."/>
            <person name="Ryan C.M."/>
            <person name="Banfield J.F."/>
        </authorList>
    </citation>
    <scope>NUCLEOTIDE SEQUENCE [LARGE SCALE GENOMIC DNA]</scope>
</reference>
<comment type="similarity">
    <text evidence="1 9">Belongs to the peptidase S11 family.</text>
</comment>
<feature type="active site" description="Acyl-ester intermediate" evidence="7">
    <location>
        <position position="153"/>
    </location>
</feature>
<comment type="caution">
    <text evidence="11">The sequence shown here is derived from an EMBL/GenBank/DDBJ whole genome shotgun (WGS) entry which is preliminary data.</text>
</comment>
<evidence type="ECO:0000256" key="5">
    <source>
        <dbReference type="ARBA" id="ARBA00022984"/>
    </source>
</evidence>
<dbReference type="GO" id="GO:0009002">
    <property type="term" value="F:serine-type D-Ala-D-Ala carboxypeptidase activity"/>
    <property type="evidence" value="ECO:0007669"/>
    <property type="project" value="InterPro"/>
</dbReference>
<keyword evidence="6" id="KW-0961">Cell wall biogenesis/degradation</keyword>
<dbReference type="InterPro" id="IPR001967">
    <property type="entry name" value="Peptidase_S11_N"/>
</dbReference>
<organism evidence="11 12">
    <name type="scientific">Candidatus Wolfebacteria bacterium CG03_land_8_20_14_0_80_40_12</name>
    <dbReference type="NCBI Taxonomy" id="1975069"/>
    <lineage>
        <taxon>Bacteria</taxon>
        <taxon>Candidatus Wolfeibacteriota</taxon>
    </lineage>
</organism>
<proteinExistence type="inferred from homology"/>
<evidence type="ECO:0000256" key="7">
    <source>
        <dbReference type="PIRSR" id="PIRSR618044-1"/>
    </source>
</evidence>
<evidence type="ECO:0000256" key="4">
    <source>
        <dbReference type="ARBA" id="ARBA00022960"/>
    </source>
</evidence>
<dbReference type="Gene3D" id="3.40.710.10">
    <property type="entry name" value="DD-peptidase/beta-lactamase superfamily"/>
    <property type="match status" value="1"/>
</dbReference>
<feature type="binding site" evidence="8">
    <location>
        <position position="312"/>
    </location>
    <ligand>
        <name>substrate</name>
    </ligand>
</feature>
<dbReference type="InterPro" id="IPR018044">
    <property type="entry name" value="Peptidase_S11"/>
</dbReference>
<evidence type="ECO:0000256" key="6">
    <source>
        <dbReference type="ARBA" id="ARBA00023316"/>
    </source>
</evidence>
<dbReference type="GO" id="GO:0009252">
    <property type="term" value="P:peptidoglycan biosynthetic process"/>
    <property type="evidence" value="ECO:0007669"/>
    <property type="project" value="UniProtKB-KW"/>
</dbReference>
<evidence type="ECO:0000259" key="10">
    <source>
        <dbReference type="Pfam" id="PF00768"/>
    </source>
</evidence>
<dbReference type="InterPro" id="IPR012338">
    <property type="entry name" value="Beta-lactam/transpept-like"/>
</dbReference>
<evidence type="ECO:0000256" key="3">
    <source>
        <dbReference type="ARBA" id="ARBA00022801"/>
    </source>
</evidence>
<dbReference type="GO" id="GO:0006508">
    <property type="term" value="P:proteolysis"/>
    <property type="evidence" value="ECO:0007669"/>
    <property type="project" value="InterPro"/>
</dbReference>
<feature type="active site" description="Proton acceptor" evidence="7">
    <location>
        <position position="156"/>
    </location>
</feature>
<name>A0A2M7B611_9BACT</name>
<gene>
    <name evidence="11" type="ORF">COS61_00915</name>
</gene>
<evidence type="ECO:0000256" key="1">
    <source>
        <dbReference type="ARBA" id="ARBA00007164"/>
    </source>
</evidence>
<dbReference type="Proteomes" id="UP000228949">
    <property type="component" value="Unassembled WGS sequence"/>
</dbReference>
<dbReference type="PANTHER" id="PTHR21581">
    <property type="entry name" value="D-ALANYL-D-ALANINE CARBOXYPEPTIDASE"/>
    <property type="match status" value="1"/>
</dbReference>
<dbReference type="GO" id="GO:0008360">
    <property type="term" value="P:regulation of cell shape"/>
    <property type="evidence" value="ECO:0007669"/>
    <property type="project" value="UniProtKB-KW"/>
</dbReference>
<sequence length="364" mass="40510">MHFQALLLFLVIIISFFLNTAKNNVFSGTKSDDSATSSEKFVSVFINDFYSAASGKLAFANNRVKQNLTGLKRILFEEREELFLKLSPETDSSANTNNGESAILISRRRIDPPLPVCDFNKTVFTARAILTKYPDYNSSLFGLNPEKRWPIASLTKLMTSVIAVEKIGADKEITISEKAFFTEGATGNLETGEVYKIDDLIKAMLISSSNDAAAAIAESFGEKKFIDEMQKKAAELKMFQTTYLEPTGLSYINQSTVNDLAKLINYIYKNYSGLLEISRQKEIKTTDLKTKKQKTLFSVNKFAGELDFIGGKTGYIEESGRNMVGLFNIAGKTVLTIVLGAENSFEETTKLKDFVQKCISPTLF</sequence>
<evidence type="ECO:0000256" key="9">
    <source>
        <dbReference type="RuleBase" id="RU004016"/>
    </source>
</evidence>
<evidence type="ECO:0000313" key="11">
    <source>
        <dbReference type="EMBL" id="PIU98530.1"/>
    </source>
</evidence>
<dbReference type="EMBL" id="PEVJ01000022">
    <property type="protein sequence ID" value="PIU98530.1"/>
    <property type="molecule type" value="Genomic_DNA"/>
</dbReference>
<dbReference type="SUPFAM" id="SSF56601">
    <property type="entry name" value="beta-lactamase/transpeptidase-like"/>
    <property type="match status" value="1"/>
</dbReference>
<protein>
    <recommendedName>
        <fullName evidence="10">Peptidase S11 D-alanyl-D-alanine carboxypeptidase A N-terminal domain-containing protein</fullName>
    </recommendedName>
</protein>
<feature type="domain" description="Peptidase S11 D-alanyl-D-alanine carboxypeptidase A N-terminal" evidence="10">
    <location>
        <begin position="140"/>
        <end position="342"/>
    </location>
</feature>
<keyword evidence="5" id="KW-0573">Peptidoglycan synthesis</keyword>
<evidence type="ECO:0000256" key="2">
    <source>
        <dbReference type="ARBA" id="ARBA00022729"/>
    </source>
</evidence>
<dbReference type="PANTHER" id="PTHR21581:SF6">
    <property type="entry name" value="TRAFFICKING PROTEIN PARTICLE COMPLEX SUBUNIT 12"/>
    <property type="match status" value="1"/>
</dbReference>
<dbReference type="GO" id="GO:0071555">
    <property type="term" value="P:cell wall organization"/>
    <property type="evidence" value="ECO:0007669"/>
    <property type="project" value="UniProtKB-KW"/>
</dbReference>
<keyword evidence="4" id="KW-0133">Cell shape</keyword>
<dbReference type="PRINTS" id="PR00725">
    <property type="entry name" value="DADACBPTASE1"/>
</dbReference>
<dbReference type="Pfam" id="PF00768">
    <property type="entry name" value="Peptidase_S11"/>
    <property type="match status" value="1"/>
</dbReference>
<evidence type="ECO:0000313" key="12">
    <source>
        <dbReference type="Proteomes" id="UP000228949"/>
    </source>
</evidence>
<dbReference type="AlphaFoldDB" id="A0A2M7B611"/>
<accession>A0A2M7B611</accession>
<keyword evidence="3" id="KW-0378">Hydrolase</keyword>
<keyword evidence="2" id="KW-0732">Signal</keyword>
<feature type="active site" evidence="7">
    <location>
        <position position="208"/>
    </location>
</feature>